<feature type="transmembrane region" description="Helical" evidence="6">
    <location>
        <begin position="116"/>
        <end position="137"/>
    </location>
</feature>
<dbReference type="Proteomes" id="UP000003781">
    <property type="component" value="Unassembled WGS sequence"/>
</dbReference>
<proteinExistence type="predicted"/>
<dbReference type="EMBL" id="AAXW01000017">
    <property type="protein sequence ID" value="EAZ91031.1"/>
    <property type="molecule type" value="Genomic_DNA"/>
</dbReference>
<evidence type="ECO:0000313" key="8">
    <source>
        <dbReference type="Proteomes" id="UP000003781"/>
    </source>
</evidence>
<dbReference type="eggNOG" id="COG0795">
    <property type="taxonomic scope" value="Bacteria"/>
</dbReference>
<gene>
    <name evidence="7" type="ORF">CY0110_27505</name>
</gene>
<dbReference type="InterPro" id="IPR005495">
    <property type="entry name" value="LptG/LptF_permease"/>
</dbReference>
<feature type="transmembrane region" description="Helical" evidence="6">
    <location>
        <begin position="311"/>
        <end position="329"/>
    </location>
</feature>
<evidence type="ECO:0000256" key="4">
    <source>
        <dbReference type="ARBA" id="ARBA00022989"/>
    </source>
</evidence>
<keyword evidence="4 6" id="KW-1133">Transmembrane helix</keyword>
<dbReference type="Pfam" id="PF03739">
    <property type="entry name" value="LptF_LptG"/>
    <property type="match status" value="1"/>
</dbReference>
<evidence type="ECO:0000256" key="5">
    <source>
        <dbReference type="ARBA" id="ARBA00023136"/>
    </source>
</evidence>
<dbReference type="PANTHER" id="PTHR33529">
    <property type="entry name" value="SLR0882 PROTEIN-RELATED"/>
    <property type="match status" value="1"/>
</dbReference>
<evidence type="ECO:0000256" key="1">
    <source>
        <dbReference type="ARBA" id="ARBA00004651"/>
    </source>
</evidence>
<keyword evidence="2" id="KW-1003">Cell membrane</keyword>
<feature type="transmembrane region" description="Helical" evidence="6">
    <location>
        <begin position="31"/>
        <end position="53"/>
    </location>
</feature>
<feature type="transmembrane region" description="Helical" evidence="6">
    <location>
        <begin position="341"/>
        <end position="363"/>
    </location>
</feature>
<feature type="transmembrane region" description="Helical" evidence="6">
    <location>
        <begin position="369"/>
        <end position="388"/>
    </location>
</feature>
<dbReference type="PANTHER" id="PTHR33529:SF6">
    <property type="entry name" value="YJGP_YJGQ FAMILY PERMEASE"/>
    <property type="match status" value="1"/>
</dbReference>
<sequence length="394" mass="43952">MDIGQINPIKIKLKPQIPGLSIMDRYLFIELLLPFLFGMGIFTSLGLSIGTLFDLVRRVTESGLMLSVAMRILVLKMPGFVSLAFPMAMLLAALMAYSRLSSDSEIIALRSLGVSVYRLIIPVILFGLVVTGCAFIVNDWIAPAATHEAALTLQRAVNQERPDFKERNIVYPEYKTIQEEDGQQATVLTRLFYAEEYNGDKMKGLTILDRTQEGVNQIVTSESATWNISSNTWDFFNGTIYLIAPDGSYRNIVRFQHQQLALPRAPLDLANRRQNFTEMTIAQTKEYLKAMQLSGDEKRVRKVKVRLQEKYAMPFVCLIFGVVGAAIGVRPQNTNKATSFGVCVGLIFGYYLLAFMSTSLGIWGILTPFLGAWLPNILGLTAGSLLLIQSARLR</sequence>
<dbReference type="GO" id="GO:0043190">
    <property type="term" value="C:ATP-binding cassette (ABC) transporter complex"/>
    <property type="evidence" value="ECO:0007669"/>
    <property type="project" value="TreeGrafter"/>
</dbReference>
<evidence type="ECO:0008006" key="9">
    <source>
        <dbReference type="Google" id="ProtNLM"/>
    </source>
</evidence>
<reference evidence="7 8" key="1">
    <citation type="submission" date="2007-03" db="EMBL/GenBank/DDBJ databases">
        <authorList>
            <person name="Stal L."/>
            <person name="Ferriera S."/>
            <person name="Johnson J."/>
            <person name="Kravitz S."/>
            <person name="Beeson K."/>
            <person name="Sutton G."/>
            <person name="Rogers Y.-H."/>
            <person name="Friedman R."/>
            <person name="Frazier M."/>
            <person name="Venter J.C."/>
        </authorList>
    </citation>
    <scope>NUCLEOTIDE SEQUENCE [LARGE SCALE GENOMIC DNA]</scope>
    <source>
        <strain evidence="7 8">CCY0110</strain>
    </source>
</reference>
<keyword evidence="3 6" id="KW-0812">Transmembrane</keyword>
<keyword evidence="5 6" id="KW-0472">Membrane</keyword>
<evidence type="ECO:0000256" key="3">
    <source>
        <dbReference type="ARBA" id="ARBA00022692"/>
    </source>
</evidence>
<organism evidence="7 8">
    <name type="scientific">Crocosphaera chwakensis CCY0110</name>
    <dbReference type="NCBI Taxonomy" id="391612"/>
    <lineage>
        <taxon>Bacteria</taxon>
        <taxon>Bacillati</taxon>
        <taxon>Cyanobacteriota</taxon>
        <taxon>Cyanophyceae</taxon>
        <taxon>Oscillatoriophycideae</taxon>
        <taxon>Chroococcales</taxon>
        <taxon>Aphanothecaceae</taxon>
        <taxon>Crocosphaera</taxon>
        <taxon>Crocosphaera chwakensis</taxon>
    </lineage>
</organism>
<dbReference type="AlphaFoldDB" id="A3IR41"/>
<comment type="subcellular location">
    <subcellularLocation>
        <location evidence="1">Cell membrane</location>
        <topology evidence="1">Multi-pass membrane protein</topology>
    </subcellularLocation>
</comment>
<evidence type="ECO:0000256" key="6">
    <source>
        <dbReference type="SAM" id="Phobius"/>
    </source>
</evidence>
<protein>
    <recommendedName>
        <fullName evidence="9">Permease YjgP/YjgQ</fullName>
    </recommendedName>
</protein>
<comment type="caution">
    <text evidence="7">The sequence shown here is derived from an EMBL/GenBank/DDBJ whole genome shotgun (WGS) entry which is preliminary data.</text>
</comment>
<dbReference type="OrthoDB" id="9780716at2"/>
<evidence type="ECO:0000313" key="7">
    <source>
        <dbReference type="EMBL" id="EAZ91031.1"/>
    </source>
</evidence>
<dbReference type="GO" id="GO:0015920">
    <property type="term" value="P:lipopolysaccharide transport"/>
    <property type="evidence" value="ECO:0007669"/>
    <property type="project" value="TreeGrafter"/>
</dbReference>
<keyword evidence="8" id="KW-1185">Reference proteome</keyword>
<evidence type="ECO:0000256" key="2">
    <source>
        <dbReference type="ARBA" id="ARBA00022475"/>
    </source>
</evidence>
<dbReference type="RefSeq" id="WP_008275853.1">
    <property type="nucleotide sequence ID" value="NZ_AAXW01000017.1"/>
</dbReference>
<feature type="transmembrane region" description="Helical" evidence="6">
    <location>
        <begin position="73"/>
        <end position="95"/>
    </location>
</feature>
<name>A3IR41_9CHRO</name>
<accession>A3IR41</accession>